<evidence type="ECO:0000313" key="2">
    <source>
        <dbReference type="EMBL" id="GER37791.1"/>
    </source>
</evidence>
<dbReference type="Proteomes" id="UP000325081">
    <property type="component" value="Unassembled WGS sequence"/>
</dbReference>
<sequence>MKRTPPPRQSRKRCSAPCSSLPRTPPPQLQRSSEPEDVQLPKCPPAFAPLSPWVASAMAAPMTIEKGRAAKQADRLSQTRCLEWPANESRSQNLLALGSIRLTHRIKKSRPCRRSP</sequence>
<proteinExistence type="predicted"/>
<feature type="compositionally biased region" description="Basic residues" evidence="1">
    <location>
        <begin position="1"/>
        <end position="14"/>
    </location>
</feature>
<keyword evidence="3" id="KW-1185">Reference proteome</keyword>
<name>A0A5A7PYU2_STRAF</name>
<comment type="caution">
    <text evidence="2">The sequence shown here is derived from an EMBL/GenBank/DDBJ whole genome shotgun (WGS) entry which is preliminary data.</text>
</comment>
<evidence type="ECO:0000313" key="3">
    <source>
        <dbReference type="Proteomes" id="UP000325081"/>
    </source>
</evidence>
<protein>
    <submittedName>
        <fullName evidence="2">Patr class I histocompatibility antigen</fullName>
    </submittedName>
</protein>
<reference evidence="3" key="1">
    <citation type="journal article" date="2019" name="Curr. Biol.">
        <title>Genome Sequence of Striga asiatica Provides Insight into the Evolution of Plant Parasitism.</title>
        <authorList>
            <person name="Yoshida S."/>
            <person name="Kim S."/>
            <person name="Wafula E.K."/>
            <person name="Tanskanen J."/>
            <person name="Kim Y.M."/>
            <person name="Honaas L."/>
            <person name="Yang Z."/>
            <person name="Spallek T."/>
            <person name="Conn C.E."/>
            <person name="Ichihashi Y."/>
            <person name="Cheong K."/>
            <person name="Cui S."/>
            <person name="Der J.P."/>
            <person name="Gundlach H."/>
            <person name="Jiao Y."/>
            <person name="Hori C."/>
            <person name="Ishida J.K."/>
            <person name="Kasahara H."/>
            <person name="Kiba T."/>
            <person name="Kim M.S."/>
            <person name="Koo N."/>
            <person name="Laohavisit A."/>
            <person name="Lee Y.H."/>
            <person name="Lumba S."/>
            <person name="McCourt P."/>
            <person name="Mortimer J.C."/>
            <person name="Mutuku J.M."/>
            <person name="Nomura T."/>
            <person name="Sasaki-Sekimoto Y."/>
            <person name="Seto Y."/>
            <person name="Wang Y."/>
            <person name="Wakatake T."/>
            <person name="Sakakibara H."/>
            <person name="Demura T."/>
            <person name="Yamaguchi S."/>
            <person name="Yoneyama K."/>
            <person name="Manabe R.I."/>
            <person name="Nelson D.C."/>
            <person name="Schulman A.H."/>
            <person name="Timko M.P."/>
            <person name="dePamphilis C.W."/>
            <person name="Choi D."/>
            <person name="Shirasu K."/>
        </authorList>
    </citation>
    <scope>NUCLEOTIDE SEQUENCE [LARGE SCALE GENOMIC DNA]</scope>
    <source>
        <strain evidence="3">cv. UVA1</strain>
    </source>
</reference>
<dbReference type="AlphaFoldDB" id="A0A5A7PYU2"/>
<feature type="region of interest" description="Disordered" evidence="1">
    <location>
        <begin position="1"/>
        <end position="43"/>
    </location>
</feature>
<organism evidence="2 3">
    <name type="scientific">Striga asiatica</name>
    <name type="common">Asiatic witchweed</name>
    <name type="synonym">Buchnera asiatica</name>
    <dbReference type="NCBI Taxonomy" id="4170"/>
    <lineage>
        <taxon>Eukaryota</taxon>
        <taxon>Viridiplantae</taxon>
        <taxon>Streptophyta</taxon>
        <taxon>Embryophyta</taxon>
        <taxon>Tracheophyta</taxon>
        <taxon>Spermatophyta</taxon>
        <taxon>Magnoliopsida</taxon>
        <taxon>eudicotyledons</taxon>
        <taxon>Gunneridae</taxon>
        <taxon>Pentapetalae</taxon>
        <taxon>asterids</taxon>
        <taxon>lamiids</taxon>
        <taxon>Lamiales</taxon>
        <taxon>Orobanchaceae</taxon>
        <taxon>Buchnereae</taxon>
        <taxon>Striga</taxon>
    </lineage>
</organism>
<evidence type="ECO:0000256" key="1">
    <source>
        <dbReference type="SAM" id="MobiDB-lite"/>
    </source>
</evidence>
<accession>A0A5A7PYU2</accession>
<gene>
    <name evidence="2" type="ORF">STAS_14224</name>
</gene>
<dbReference type="EMBL" id="BKCP01005405">
    <property type="protein sequence ID" value="GER37791.1"/>
    <property type="molecule type" value="Genomic_DNA"/>
</dbReference>